<keyword evidence="2" id="KW-1185">Reference proteome</keyword>
<accession>A0A7S7LBI8</accession>
<gene>
    <name evidence="1" type="ORF">AWH56_010055</name>
</gene>
<evidence type="ECO:0000313" key="1">
    <source>
        <dbReference type="EMBL" id="QOY37872.2"/>
    </source>
</evidence>
<dbReference type="PANTHER" id="PTHR34187">
    <property type="entry name" value="FGR18P"/>
    <property type="match status" value="1"/>
</dbReference>
<dbReference type="GO" id="GO:0005886">
    <property type="term" value="C:plasma membrane"/>
    <property type="evidence" value="ECO:0007669"/>
    <property type="project" value="UniProtKB-SubCell"/>
</dbReference>
<proteinExistence type="predicted"/>
<dbReference type="InterPro" id="IPR052053">
    <property type="entry name" value="IM_YidH-like"/>
</dbReference>
<dbReference type="InterPro" id="IPR003807">
    <property type="entry name" value="DUF202"/>
</dbReference>
<reference evidence="1 2" key="2">
    <citation type="journal article" date="2019" name="Int. J. Syst. Evol. Microbiol.">
        <title>Anaerobacillus isosaccharinicus sp. nov., an alkaliphilic bacterium which degrades isosaccharinic acid.</title>
        <authorList>
            <person name="Bassil N.M."/>
            <person name="Lloyd J.R."/>
        </authorList>
    </citation>
    <scope>NUCLEOTIDE SEQUENCE [LARGE SCALE GENOMIC DNA]</scope>
    <source>
        <strain evidence="1 2">NB2006</strain>
    </source>
</reference>
<evidence type="ECO:0000313" key="2">
    <source>
        <dbReference type="Proteomes" id="UP000180175"/>
    </source>
</evidence>
<name>A0A7S7LBI8_9BACI</name>
<dbReference type="EMBL" id="CP063356">
    <property type="protein sequence ID" value="QOY37872.2"/>
    <property type="molecule type" value="Genomic_DNA"/>
</dbReference>
<organism evidence="1 2">
    <name type="scientific">Anaerobacillus isosaccharinicus</name>
    <dbReference type="NCBI Taxonomy" id="1532552"/>
    <lineage>
        <taxon>Bacteria</taxon>
        <taxon>Bacillati</taxon>
        <taxon>Bacillota</taxon>
        <taxon>Bacilli</taxon>
        <taxon>Bacillales</taxon>
        <taxon>Bacillaceae</taxon>
        <taxon>Anaerobacillus</taxon>
    </lineage>
</organism>
<dbReference type="OrthoDB" id="582337at2"/>
<dbReference type="Proteomes" id="UP000180175">
    <property type="component" value="Chromosome"/>
</dbReference>
<sequence length="119" mass="13767">MVENQTHESKYIQQHLANERTYLAWLRTALAIIGIGVLVASLHYNTKTGDNLKDVIVVVLSLYTFMVGLSTIIFSTYNYYRIRKGINSQTFKSSNNIIIYITILMIFTLLFFLSYILFI</sequence>
<dbReference type="KEGG" id="aia:AWH56_010055"/>
<dbReference type="PANTHER" id="PTHR34187:SF2">
    <property type="entry name" value="DUF202 DOMAIN-CONTAINING PROTEIN"/>
    <property type="match status" value="1"/>
</dbReference>
<protein>
    <submittedName>
        <fullName evidence="1">YidH family protein</fullName>
    </submittedName>
</protein>
<dbReference type="Pfam" id="PF02656">
    <property type="entry name" value="DUF202"/>
    <property type="match status" value="1"/>
</dbReference>
<reference evidence="1 2" key="1">
    <citation type="journal article" date="2017" name="Genome Announc.">
        <title>Draft Genome Sequences of Four Alkaliphilic Bacteria Belonging to the Anaerobacillus Genus.</title>
        <authorList>
            <person name="Bassil N.M."/>
            <person name="Lloyd J.R."/>
        </authorList>
    </citation>
    <scope>NUCLEOTIDE SEQUENCE [LARGE SCALE GENOMIC DNA]</scope>
    <source>
        <strain evidence="1 2">NB2006</strain>
    </source>
</reference>